<sequence>MESCMMLTSEILLWAAVIVQALLIAALARQVGVLHERIAPAGALTLHQKVALGEKATPMTLADMNGVGIAIGGQRQGRSQLLFFASPDCPMCKSLLPIVRSAARAEAGWLDIVVAGDGGKPGYLAMVRDHGLDAMPVVLSEALGRAFGVSKLPYAVLLDEEGRVASLGLVNSREHLESLFEAKERGVASIQEFLSRRQAAHQEA</sequence>
<keyword evidence="3" id="KW-1185">Reference proteome</keyword>
<evidence type="ECO:0000313" key="3">
    <source>
        <dbReference type="Proteomes" id="UP000058012"/>
    </source>
</evidence>
<reference evidence="2 3" key="1">
    <citation type="submission" date="2015-10" db="EMBL/GenBank/DDBJ databases">
        <title>Draft genome sequence of Novosphingobium fuchskuhlense DSM 25065 isolated from a surface water sample of the southwest basin of Lake Grosse Fuchskuhle.</title>
        <authorList>
            <person name="Ruckert C."/>
            <person name="Winkler A."/>
            <person name="Glaeser J."/>
            <person name="Grossart H.-P."/>
            <person name="Kalinowski J."/>
            <person name="Glaeser S."/>
        </authorList>
    </citation>
    <scope>NUCLEOTIDE SEQUENCE [LARGE SCALE GENOMIC DNA]</scope>
    <source>
        <strain evidence="2 3">FNE08-7</strain>
    </source>
</reference>
<dbReference type="AlphaFoldDB" id="A0A117UU78"/>
<dbReference type="SUPFAM" id="SSF52833">
    <property type="entry name" value="Thioredoxin-like"/>
    <property type="match status" value="1"/>
</dbReference>
<dbReference type="EMBL" id="LLZS01000008">
    <property type="protein sequence ID" value="KUR70950.1"/>
    <property type="molecule type" value="Genomic_DNA"/>
</dbReference>
<proteinExistence type="predicted"/>
<dbReference type="OrthoDB" id="462848at2"/>
<protein>
    <submittedName>
        <fullName evidence="2">Methylamine dehydrogenase</fullName>
    </submittedName>
</protein>
<dbReference type="PROSITE" id="PS51352">
    <property type="entry name" value="THIOREDOXIN_2"/>
    <property type="match status" value="1"/>
</dbReference>
<accession>A0A117UU78</accession>
<dbReference type="STRING" id="1117702.AQZ52_13665"/>
<name>A0A117UU78_9SPHN</name>
<evidence type="ECO:0000313" key="2">
    <source>
        <dbReference type="EMBL" id="KUR70950.1"/>
    </source>
</evidence>
<dbReference type="Gene3D" id="3.40.30.10">
    <property type="entry name" value="Glutaredoxin"/>
    <property type="match status" value="1"/>
</dbReference>
<dbReference type="InterPro" id="IPR036249">
    <property type="entry name" value="Thioredoxin-like_sf"/>
</dbReference>
<gene>
    <name evidence="2" type="ORF">AQZ52_13665</name>
</gene>
<feature type="domain" description="Thioredoxin" evidence="1">
    <location>
        <begin position="50"/>
        <end position="192"/>
    </location>
</feature>
<comment type="caution">
    <text evidence="2">The sequence shown here is derived from an EMBL/GenBank/DDBJ whole genome shotgun (WGS) entry which is preliminary data.</text>
</comment>
<dbReference type="Proteomes" id="UP000058012">
    <property type="component" value="Unassembled WGS sequence"/>
</dbReference>
<evidence type="ECO:0000259" key="1">
    <source>
        <dbReference type="PROSITE" id="PS51352"/>
    </source>
</evidence>
<organism evidence="2 3">
    <name type="scientific">Novosphingobium fuchskuhlense</name>
    <dbReference type="NCBI Taxonomy" id="1117702"/>
    <lineage>
        <taxon>Bacteria</taxon>
        <taxon>Pseudomonadati</taxon>
        <taxon>Pseudomonadota</taxon>
        <taxon>Alphaproteobacteria</taxon>
        <taxon>Sphingomonadales</taxon>
        <taxon>Sphingomonadaceae</taxon>
        <taxon>Novosphingobium</taxon>
    </lineage>
</organism>
<dbReference type="InterPro" id="IPR013766">
    <property type="entry name" value="Thioredoxin_domain"/>
</dbReference>